<dbReference type="Proteomes" id="UP000799757">
    <property type="component" value="Unassembled WGS sequence"/>
</dbReference>
<feature type="region of interest" description="Disordered" evidence="1">
    <location>
        <begin position="85"/>
        <end position="117"/>
    </location>
</feature>
<evidence type="ECO:0000313" key="2">
    <source>
        <dbReference type="EMBL" id="KAF2794001.1"/>
    </source>
</evidence>
<gene>
    <name evidence="2" type="ORF">K505DRAFT_33208</name>
</gene>
<evidence type="ECO:0000313" key="3">
    <source>
        <dbReference type="Proteomes" id="UP000799757"/>
    </source>
</evidence>
<evidence type="ECO:0000256" key="1">
    <source>
        <dbReference type="SAM" id="MobiDB-lite"/>
    </source>
</evidence>
<organism evidence="2 3">
    <name type="scientific">Melanomma pulvis-pyrius CBS 109.77</name>
    <dbReference type="NCBI Taxonomy" id="1314802"/>
    <lineage>
        <taxon>Eukaryota</taxon>
        <taxon>Fungi</taxon>
        <taxon>Dikarya</taxon>
        <taxon>Ascomycota</taxon>
        <taxon>Pezizomycotina</taxon>
        <taxon>Dothideomycetes</taxon>
        <taxon>Pleosporomycetidae</taxon>
        <taxon>Pleosporales</taxon>
        <taxon>Melanommataceae</taxon>
        <taxon>Melanomma</taxon>
    </lineage>
</organism>
<accession>A0A6A6XCI3</accession>
<dbReference type="EMBL" id="MU001907">
    <property type="protein sequence ID" value="KAF2794001.1"/>
    <property type="molecule type" value="Genomic_DNA"/>
</dbReference>
<keyword evidence="3" id="KW-1185">Reference proteome</keyword>
<sequence>MRPAASCVVCEGCQYRGRLVRRPSVAPGGCRRAAAEVERAWAWECSVAEAGWEVGVFAAAGSRCGQSTCKCLAWGPDSHVVAKGRVSPPIHEASGPSKPFKPRSREQSTRGPPHSRCPLLRASARLSVCLSAYTSTCAASDVDIGSPRRSSPLQPSSCLAPPSSAIMLSLHVVAAECQ</sequence>
<reference evidence="2" key="1">
    <citation type="journal article" date="2020" name="Stud. Mycol.">
        <title>101 Dothideomycetes genomes: a test case for predicting lifestyles and emergence of pathogens.</title>
        <authorList>
            <person name="Haridas S."/>
            <person name="Albert R."/>
            <person name="Binder M."/>
            <person name="Bloem J."/>
            <person name="Labutti K."/>
            <person name="Salamov A."/>
            <person name="Andreopoulos B."/>
            <person name="Baker S."/>
            <person name="Barry K."/>
            <person name="Bills G."/>
            <person name="Bluhm B."/>
            <person name="Cannon C."/>
            <person name="Castanera R."/>
            <person name="Culley D."/>
            <person name="Daum C."/>
            <person name="Ezra D."/>
            <person name="Gonzalez J."/>
            <person name="Henrissat B."/>
            <person name="Kuo A."/>
            <person name="Liang C."/>
            <person name="Lipzen A."/>
            <person name="Lutzoni F."/>
            <person name="Magnuson J."/>
            <person name="Mondo S."/>
            <person name="Nolan M."/>
            <person name="Ohm R."/>
            <person name="Pangilinan J."/>
            <person name="Park H.-J."/>
            <person name="Ramirez L."/>
            <person name="Alfaro M."/>
            <person name="Sun H."/>
            <person name="Tritt A."/>
            <person name="Yoshinaga Y."/>
            <person name="Zwiers L.-H."/>
            <person name="Turgeon B."/>
            <person name="Goodwin S."/>
            <person name="Spatafora J."/>
            <person name="Crous P."/>
            <person name="Grigoriev I."/>
        </authorList>
    </citation>
    <scope>NUCLEOTIDE SEQUENCE</scope>
    <source>
        <strain evidence="2">CBS 109.77</strain>
    </source>
</reference>
<name>A0A6A6XCI3_9PLEO</name>
<proteinExistence type="predicted"/>
<protein>
    <submittedName>
        <fullName evidence="2">Uncharacterized protein</fullName>
    </submittedName>
</protein>
<dbReference type="AlphaFoldDB" id="A0A6A6XCI3"/>